<dbReference type="Proteomes" id="UP001359485">
    <property type="component" value="Unassembled WGS sequence"/>
</dbReference>
<name>A0ABR1AK44_POLSC</name>
<evidence type="ECO:0000256" key="10">
    <source>
        <dbReference type="ARBA" id="ARBA00031621"/>
    </source>
</evidence>
<dbReference type="InterPro" id="IPR001497">
    <property type="entry name" value="MethylDNA_cys_MeTrfase_AS"/>
</dbReference>
<gene>
    <name evidence="13" type="ORF">RUM44_001452</name>
</gene>
<evidence type="ECO:0000256" key="4">
    <source>
        <dbReference type="ARBA" id="ARBA00015377"/>
    </source>
</evidence>
<dbReference type="Pfam" id="PF01035">
    <property type="entry name" value="DNA_binding_1"/>
    <property type="match status" value="1"/>
</dbReference>
<evidence type="ECO:0000256" key="2">
    <source>
        <dbReference type="ARBA" id="ARBA00008711"/>
    </source>
</evidence>
<evidence type="ECO:0000256" key="8">
    <source>
        <dbReference type="ARBA" id="ARBA00023204"/>
    </source>
</evidence>
<dbReference type="EC" id="2.1.1.63" evidence="3"/>
<evidence type="ECO:0000256" key="1">
    <source>
        <dbReference type="ARBA" id="ARBA00001286"/>
    </source>
</evidence>
<proteinExistence type="inferred from homology"/>
<dbReference type="InterPro" id="IPR036631">
    <property type="entry name" value="MGMT_N_sf"/>
</dbReference>
<dbReference type="Gene3D" id="1.10.10.10">
    <property type="entry name" value="Winged helix-like DNA-binding domain superfamily/Winged helix DNA-binding domain"/>
    <property type="match status" value="1"/>
</dbReference>
<dbReference type="Gene3D" id="3.30.160.70">
    <property type="entry name" value="Methylated DNA-protein cysteine methyltransferase domain"/>
    <property type="match status" value="1"/>
</dbReference>
<evidence type="ECO:0000256" key="5">
    <source>
        <dbReference type="ARBA" id="ARBA00022603"/>
    </source>
</evidence>
<comment type="similarity">
    <text evidence="2">Belongs to the MGMT family.</text>
</comment>
<sequence length="176" mass="20154">MSKKKKLKIHFEITNSPFGKCVIALFNENICHLSFVTNSLSENIRILKKQWPGAELIRNSKIPILVDEIFSCQCKTLEVVLKGTPFEVKVWRGLLDIPFGQTRSYSELARDIGEEKAVRAVANAVAKNSTAYLIPCHRVIKKDGKIHKYRWGEDIKEKLLSFEELLEGRDGLSKYF</sequence>
<evidence type="ECO:0000313" key="14">
    <source>
        <dbReference type="Proteomes" id="UP001359485"/>
    </source>
</evidence>
<dbReference type="PROSITE" id="PS00374">
    <property type="entry name" value="MGMT"/>
    <property type="match status" value="1"/>
</dbReference>
<dbReference type="InterPro" id="IPR014048">
    <property type="entry name" value="MethylDNA_cys_MeTrfase_DNA-bd"/>
</dbReference>
<dbReference type="InterPro" id="IPR036217">
    <property type="entry name" value="MethylDNA_cys_MeTrfase_DNAb"/>
</dbReference>
<comment type="catalytic activity">
    <reaction evidence="1">
        <text>a 4-O-methyl-thymidine in DNA + L-cysteinyl-[protein] = a thymidine in DNA + S-methyl-L-cysteinyl-[protein]</text>
        <dbReference type="Rhea" id="RHEA:53428"/>
        <dbReference type="Rhea" id="RHEA-COMP:10131"/>
        <dbReference type="Rhea" id="RHEA-COMP:10132"/>
        <dbReference type="Rhea" id="RHEA-COMP:13555"/>
        <dbReference type="Rhea" id="RHEA-COMP:13556"/>
        <dbReference type="ChEBI" id="CHEBI:29950"/>
        <dbReference type="ChEBI" id="CHEBI:82612"/>
        <dbReference type="ChEBI" id="CHEBI:137386"/>
        <dbReference type="ChEBI" id="CHEBI:137387"/>
        <dbReference type="EC" id="2.1.1.63"/>
    </reaction>
</comment>
<keyword evidence="5" id="KW-0489">Methyltransferase</keyword>
<keyword evidence="14" id="KW-1185">Reference proteome</keyword>
<dbReference type="SUPFAM" id="SSF53155">
    <property type="entry name" value="Methylated DNA-protein cysteine methyltransferase domain"/>
    <property type="match status" value="1"/>
</dbReference>
<dbReference type="PANTHER" id="PTHR10815:SF13">
    <property type="entry name" value="METHYLATED-DNA--PROTEIN-CYSTEINE METHYLTRANSFERASE"/>
    <property type="match status" value="1"/>
</dbReference>
<comment type="caution">
    <text evidence="13">The sequence shown here is derived from an EMBL/GenBank/DDBJ whole genome shotgun (WGS) entry which is preliminary data.</text>
</comment>
<evidence type="ECO:0000259" key="12">
    <source>
        <dbReference type="Pfam" id="PF01035"/>
    </source>
</evidence>
<dbReference type="PANTHER" id="PTHR10815">
    <property type="entry name" value="METHYLATED-DNA--PROTEIN-CYSTEINE METHYLTRANSFERASE"/>
    <property type="match status" value="1"/>
</dbReference>
<dbReference type="CDD" id="cd06445">
    <property type="entry name" value="ATase"/>
    <property type="match status" value="1"/>
</dbReference>
<dbReference type="SUPFAM" id="SSF46767">
    <property type="entry name" value="Methylated DNA-protein cysteine methyltransferase, C-terminal domain"/>
    <property type="match status" value="1"/>
</dbReference>
<keyword evidence="6" id="KW-0808">Transferase</keyword>
<feature type="domain" description="Methylated-DNA-[protein]-cysteine S-methyltransferase DNA binding" evidence="12">
    <location>
        <begin position="85"/>
        <end position="164"/>
    </location>
</feature>
<dbReference type="EMBL" id="JAWJWF010000047">
    <property type="protein sequence ID" value="KAK6621645.1"/>
    <property type="molecule type" value="Genomic_DNA"/>
</dbReference>
<protein>
    <recommendedName>
        <fullName evidence="4">Methylated-DNA--protein-cysteine methyltransferase</fullName>
        <ecNumber evidence="3">2.1.1.63</ecNumber>
    </recommendedName>
    <alternativeName>
        <fullName evidence="9">6-O-methylguanine-DNA methyltransferase</fullName>
    </alternativeName>
    <alternativeName>
        <fullName evidence="10">O-6-methylguanine-DNA-alkyltransferase</fullName>
    </alternativeName>
</protein>
<evidence type="ECO:0000256" key="3">
    <source>
        <dbReference type="ARBA" id="ARBA00011918"/>
    </source>
</evidence>
<accession>A0ABR1AK44</accession>
<evidence type="ECO:0000256" key="7">
    <source>
        <dbReference type="ARBA" id="ARBA00022763"/>
    </source>
</evidence>
<comment type="catalytic activity">
    <reaction evidence="11">
        <text>a 6-O-methyl-2'-deoxyguanosine in DNA + L-cysteinyl-[protein] = S-methyl-L-cysteinyl-[protein] + a 2'-deoxyguanosine in DNA</text>
        <dbReference type="Rhea" id="RHEA:24000"/>
        <dbReference type="Rhea" id="RHEA-COMP:10131"/>
        <dbReference type="Rhea" id="RHEA-COMP:10132"/>
        <dbReference type="Rhea" id="RHEA-COMP:11367"/>
        <dbReference type="Rhea" id="RHEA-COMP:11368"/>
        <dbReference type="ChEBI" id="CHEBI:29950"/>
        <dbReference type="ChEBI" id="CHEBI:82612"/>
        <dbReference type="ChEBI" id="CHEBI:85445"/>
        <dbReference type="ChEBI" id="CHEBI:85448"/>
        <dbReference type="EC" id="2.1.1.63"/>
    </reaction>
</comment>
<keyword evidence="8" id="KW-0234">DNA repair</keyword>
<evidence type="ECO:0000313" key="13">
    <source>
        <dbReference type="EMBL" id="KAK6621645.1"/>
    </source>
</evidence>
<evidence type="ECO:0000256" key="6">
    <source>
        <dbReference type="ARBA" id="ARBA00022679"/>
    </source>
</evidence>
<dbReference type="InterPro" id="IPR036388">
    <property type="entry name" value="WH-like_DNA-bd_sf"/>
</dbReference>
<dbReference type="NCBIfam" id="TIGR00589">
    <property type="entry name" value="ogt"/>
    <property type="match status" value="1"/>
</dbReference>
<keyword evidence="7" id="KW-0227">DNA damage</keyword>
<reference evidence="13 14" key="1">
    <citation type="submission" date="2023-09" db="EMBL/GenBank/DDBJ databases">
        <title>Genomes of two closely related lineages of the louse Polyplax serrata with different host specificities.</title>
        <authorList>
            <person name="Martinu J."/>
            <person name="Tarabai H."/>
            <person name="Stefka J."/>
            <person name="Hypsa V."/>
        </authorList>
    </citation>
    <scope>NUCLEOTIDE SEQUENCE [LARGE SCALE GENOMIC DNA]</scope>
    <source>
        <strain evidence="13">98ZLc_SE</strain>
    </source>
</reference>
<organism evidence="13 14">
    <name type="scientific">Polyplax serrata</name>
    <name type="common">Common mouse louse</name>
    <dbReference type="NCBI Taxonomy" id="468196"/>
    <lineage>
        <taxon>Eukaryota</taxon>
        <taxon>Metazoa</taxon>
        <taxon>Ecdysozoa</taxon>
        <taxon>Arthropoda</taxon>
        <taxon>Hexapoda</taxon>
        <taxon>Insecta</taxon>
        <taxon>Pterygota</taxon>
        <taxon>Neoptera</taxon>
        <taxon>Paraneoptera</taxon>
        <taxon>Psocodea</taxon>
        <taxon>Troctomorpha</taxon>
        <taxon>Phthiraptera</taxon>
        <taxon>Anoplura</taxon>
        <taxon>Polyplacidae</taxon>
        <taxon>Polyplax</taxon>
    </lineage>
</organism>
<evidence type="ECO:0000256" key="9">
    <source>
        <dbReference type="ARBA" id="ARBA00030795"/>
    </source>
</evidence>
<evidence type="ECO:0000256" key="11">
    <source>
        <dbReference type="ARBA" id="ARBA00049348"/>
    </source>
</evidence>